<evidence type="ECO:0000313" key="3">
    <source>
        <dbReference type="Proteomes" id="UP000597656"/>
    </source>
</evidence>
<gene>
    <name evidence="2" type="ORF">GCM10011609_27490</name>
</gene>
<keyword evidence="3" id="KW-1185">Reference proteome</keyword>
<feature type="transmembrane region" description="Helical" evidence="1">
    <location>
        <begin position="171"/>
        <end position="189"/>
    </location>
</feature>
<dbReference type="Proteomes" id="UP000597656">
    <property type="component" value="Unassembled WGS sequence"/>
</dbReference>
<name>A0ABQ2HT72_9PSEU</name>
<evidence type="ECO:0000256" key="1">
    <source>
        <dbReference type="SAM" id="Phobius"/>
    </source>
</evidence>
<dbReference type="RefSeq" id="WP_189155054.1">
    <property type="nucleotide sequence ID" value="NZ_BMNC01000003.1"/>
</dbReference>
<keyword evidence="1" id="KW-0812">Transmembrane</keyword>
<keyword evidence="1" id="KW-1133">Transmembrane helix</keyword>
<comment type="caution">
    <text evidence="2">The sequence shown here is derived from an EMBL/GenBank/DDBJ whole genome shotgun (WGS) entry which is preliminary data.</text>
</comment>
<keyword evidence="1" id="KW-0472">Membrane</keyword>
<evidence type="ECO:0000313" key="2">
    <source>
        <dbReference type="EMBL" id="GGM89160.1"/>
    </source>
</evidence>
<protein>
    <recommendedName>
        <fullName evidence="4">PH domain-containing protein</fullName>
    </recommendedName>
</protein>
<evidence type="ECO:0008006" key="4">
    <source>
        <dbReference type="Google" id="ProtNLM"/>
    </source>
</evidence>
<dbReference type="EMBL" id="BMNC01000003">
    <property type="protein sequence ID" value="GGM89160.1"/>
    <property type="molecule type" value="Genomic_DNA"/>
</dbReference>
<sequence length="192" mass="20255">MTDDRPAAGDLTDQHVPGRVAVGTITRIGAVRQEPFVRRTSFAVAAWGCAALTVAEVVVSAAVGGMSLLAKAVLVTVVVTAATYALRRCAPEPGGVDVHPLWVTDVTGKEHACRVRGSTAQGLPLEGTGVEVYGRADKSGSVLVRELVTDGGQAWHPRLPLPQRIVRGAEVLTVVLWAWAAFAVAWLLVFSR</sequence>
<feature type="transmembrane region" description="Helical" evidence="1">
    <location>
        <begin position="68"/>
        <end position="86"/>
    </location>
</feature>
<proteinExistence type="predicted"/>
<reference evidence="3" key="1">
    <citation type="journal article" date="2019" name="Int. J. Syst. Evol. Microbiol.">
        <title>The Global Catalogue of Microorganisms (GCM) 10K type strain sequencing project: providing services to taxonomists for standard genome sequencing and annotation.</title>
        <authorList>
            <consortium name="The Broad Institute Genomics Platform"/>
            <consortium name="The Broad Institute Genome Sequencing Center for Infectious Disease"/>
            <person name="Wu L."/>
            <person name="Ma J."/>
        </authorList>
    </citation>
    <scope>NUCLEOTIDE SEQUENCE [LARGE SCALE GENOMIC DNA]</scope>
    <source>
        <strain evidence="3">CGMCC 4.7319</strain>
    </source>
</reference>
<organism evidence="2 3">
    <name type="scientific">Lentzea pudingi</name>
    <dbReference type="NCBI Taxonomy" id="1789439"/>
    <lineage>
        <taxon>Bacteria</taxon>
        <taxon>Bacillati</taxon>
        <taxon>Actinomycetota</taxon>
        <taxon>Actinomycetes</taxon>
        <taxon>Pseudonocardiales</taxon>
        <taxon>Pseudonocardiaceae</taxon>
        <taxon>Lentzea</taxon>
    </lineage>
</organism>
<accession>A0ABQ2HT72</accession>